<keyword evidence="4 7" id="KW-0812">Transmembrane</keyword>
<comment type="caution">
    <text evidence="9">The sequence shown here is derived from an EMBL/GenBank/DDBJ whole genome shotgun (WGS) entry which is preliminary data.</text>
</comment>
<dbReference type="EMBL" id="WPIP01000048">
    <property type="protein sequence ID" value="MVM91580.1"/>
    <property type="molecule type" value="Genomic_DNA"/>
</dbReference>
<dbReference type="PANTHER" id="PTHR40074">
    <property type="entry name" value="O-ACETYLTRANSFERASE WECH"/>
    <property type="match status" value="1"/>
</dbReference>
<feature type="transmembrane region" description="Helical" evidence="7">
    <location>
        <begin position="120"/>
        <end position="141"/>
    </location>
</feature>
<comment type="subcellular location">
    <subcellularLocation>
        <location evidence="1">Cell membrane</location>
        <topology evidence="1">Multi-pass membrane protein</topology>
    </subcellularLocation>
</comment>
<organism evidence="9 10">
    <name type="scientific">Acinetobacter baumannii</name>
    <dbReference type="NCBI Taxonomy" id="470"/>
    <lineage>
        <taxon>Bacteria</taxon>
        <taxon>Pseudomonadati</taxon>
        <taxon>Pseudomonadota</taxon>
        <taxon>Gammaproteobacteria</taxon>
        <taxon>Moraxellales</taxon>
        <taxon>Moraxellaceae</taxon>
        <taxon>Acinetobacter</taxon>
        <taxon>Acinetobacter calcoaceticus/baumannii complex</taxon>
    </lineage>
</organism>
<keyword evidence="9" id="KW-0808">Transferase</keyword>
<gene>
    <name evidence="9" type="ORF">GNY86_08620</name>
</gene>
<protein>
    <submittedName>
        <fullName evidence="9">Acyltransferase family protein</fullName>
    </submittedName>
</protein>
<evidence type="ECO:0000313" key="10">
    <source>
        <dbReference type="Proteomes" id="UP000439424"/>
    </source>
</evidence>
<feature type="transmembrane region" description="Helical" evidence="7">
    <location>
        <begin position="179"/>
        <end position="196"/>
    </location>
</feature>
<evidence type="ECO:0000256" key="4">
    <source>
        <dbReference type="ARBA" id="ARBA00022692"/>
    </source>
</evidence>
<feature type="transmembrane region" description="Helical" evidence="7">
    <location>
        <begin position="235"/>
        <end position="254"/>
    </location>
</feature>
<feature type="transmembrane region" description="Helical" evidence="7">
    <location>
        <begin position="81"/>
        <end position="100"/>
    </location>
</feature>
<dbReference type="GO" id="GO:0016413">
    <property type="term" value="F:O-acetyltransferase activity"/>
    <property type="evidence" value="ECO:0007669"/>
    <property type="project" value="TreeGrafter"/>
</dbReference>
<dbReference type="RefSeq" id="WP_094273102.1">
    <property type="nucleotide sequence ID" value="NZ_JABLUZ010000002.1"/>
</dbReference>
<keyword evidence="3" id="KW-1003">Cell membrane</keyword>
<dbReference type="GO" id="GO:0005886">
    <property type="term" value="C:plasma membrane"/>
    <property type="evidence" value="ECO:0007669"/>
    <property type="project" value="UniProtKB-SubCell"/>
</dbReference>
<dbReference type="InterPro" id="IPR002656">
    <property type="entry name" value="Acyl_transf_3_dom"/>
</dbReference>
<dbReference type="Pfam" id="PF01757">
    <property type="entry name" value="Acyl_transf_3"/>
    <property type="match status" value="1"/>
</dbReference>
<evidence type="ECO:0000256" key="3">
    <source>
        <dbReference type="ARBA" id="ARBA00022475"/>
    </source>
</evidence>
<sequence length="329" mass="38917">MNLSIIQIRSAACILVLLTHVSAVFYINDSSEFQNSLITYINQFSRFGTPLFCVITGFLFAKYFFDNLNTKYFYSSRFKKILVPYMLWSIMYLFIVYFFSKTLFIKFTYEPLTSFLSGKIFYHLYFMSTILQFCLIFPLICLLRKVHIILITTIALLINTFSLIYLYKSDLYFISERAFVLNWIFYFCFGILFFKYKNLKINNKINLIVVLLFLVSISYEILIKGRLFESTRLENLIYIPLLFIMMYNLFLKVNSKKLIKIGYYSMGIYLIHPLLILAIKKIMPSLLLEQYPISAFVFILMLTISLCLTICFFISKLSFANFIITLPKK</sequence>
<evidence type="ECO:0000256" key="6">
    <source>
        <dbReference type="ARBA" id="ARBA00023136"/>
    </source>
</evidence>
<evidence type="ECO:0000313" key="9">
    <source>
        <dbReference type="EMBL" id="MVM91580.1"/>
    </source>
</evidence>
<feature type="transmembrane region" description="Helical" evidence="7">
    <location>
        <begin position="148"/>
        <end position="167"/>
    </location>
</feature>
<feature type="transmembrane region" description="Helical" evidence="7">
    <location>
        <begin position="47"/>
        <end position="65"/>
    </location>
</feature>
<feature type="transmembrane region" description="Helical" evidence="7">
    <location>
        <begin position="291"/>
        <end position="314"/>
    </location>
</feature>
<evidence type="ECO:0000256" key="5">
    <source>
        <dbReference type="ARBA" id="ARBA00022989"/>
    </source>
</evidence>
<dbReference type="GO" id="GO:0009246">
    <property type="term" value="P:enterobacterial common antigen biosynthetic process"/>
    <property type="evidence" value="ECO:0007669"/>
    <property type="project" value="TreeGrafter"/>
</dbReference>
<keyword evidence="9" id="KW-0012">Acyltransferase</keyword>
<evidence type="ECO:0000259" key="8">
    <source>
        <dbReference type="Pfam" id="PF01757"/>
    </source>
</evidence>
<dbReference type="PANTHER" id="PTHR40074:SF2">
    <property type="entry name" value="O-ACETYLTRANSFERASE WECH"/>
    <property type="match status" value="1"/>
</dbReference>
<dbReference type="Proteomes" id="UP000439424">
    <property type="component" value="Unassembled WGS sequence"/>
</dbReference>
<accession>A0A6I4HLA1</accession>
<keyword evidence="6 7" id="KW-0472">Membrane</keyword>
<proteinExistence type="inferred from homology"/>
<reference evidence="9 10" key="1">
    <citation type="submission" date="2019-11" db="EMBL/GenBank/DDBJ databases">
        <title>Multidrug-resistant Acinetobacter baumannii moving toward extensively drug-resistant over fifteen years in South of Brazil.</title>
        <authorList>
            <person name="Fedrigo N.H."/>
            <person name="Cerdeira L."/>
            <person name="Fuga B."/>
            <person name="Marini P.V.B."/>
            <person name="Shinohara D.R."/>
            <person name="Carrara-Marroni F.E."/>
            <person name="Lincopan N."/>
            <person name="Tognim M.C.B."/>
        </authorList>
    </citation>
    <scope>NUCLEOTIDE SEQUENCE [LARGE SCALE GENOMIC DNA]</scope>
    <source>
        <strain evidence="9 10">Ac576</strain>
    </source>
</reference>
<keyword evidence="5 7" id="KW-1133">Transmembrane helix</keyword>
<name>A0A6I4HLA1_ACIBA</name>
<feature type="domain" description="Acyltransferase 3" evidence="8">
    <location>
        <begin position="4"/>
        <end position="310"/>
    </location>
</feature>
<evidence type="ECO:0000256" key="2">
    <source>
        <dbReference type="ARBA" id="ARBA00007400"/>
    </source>
</evidence>
<evidence type="ECO:0000256" key="7">
    <source>
        <dbReference type="SAM" id="Phobius"/>
    </source>
</evidence>
<dbReference type="AlphaFoldDB" id="A0A6I4HLA1"/>
<evidence type="ECO:0000256" key="1">
    <source>
        <dbReference type="ARBA" id="ARBA00004651"/>
    </source>
</evidence>
<comment type="similarity">
    <text evidence="2">Belongs to the acyltransferase 3 family.</text>
</comment>
<feature type="transmembrane region" description="Helical" evidence="7">
    <location>
        <begin position="261"/>
        <end position="279"/>
    </location>
</feature>
<feature type="transmembrane region" description="Helical" evidence="7">
    <location>
        <begin position="205"/>
        <end position="223"/>
    </location>
</feature>